<name>B8J481_DESDA</name>
<evidence type="ECO:0000313" key="1">
    <source>
        <dbReference type="EMBL" id="ACL50126.1"/>
    </source>
</evidence>
<dbReference type="EMBL" id="CP001358">
    <property type="protein sequence ID" value="ACL50126.1"/>
    <property type="molecule type" value="Genomic_DNA"/>
</dbReference>
<dbReference type="HOGENOM" id="CLU_105345_0_0_7"/>
<dbReference type="KEGG" id="dds:Ddes_2230"/>
<dbReference type="AlphaFoldDB" id="B8J481"/>
<dbReference type="Pfam" id="PF10053">
    <property type="entry name" value="DUF2290"/>
    <property type="match status" value="1"/>
</dbReference>
<proteinExistence type="predicted"/>
<sequence>MAIRGKPKIILDAIVNVFELLKNSNLIYYYNPPQIDTTLEEVLITWPNHAPGRQNAPREFTRINYFLHILRARSFSAILFDGSIIRISYKFYKESLVEYNFLWWPSPFCLDFDETQGLTMDELVECYIDSHSWHEDIQMRSPIRFDYDCARDEDFHPASHVHMQDPDCRMRVSHPICLNTFLKFIFCNFYSEKYRSNDFWDDLEPIRMYKFNRKIVEDKFVTLGWTGSQEYKII</sequence>
<evidence type="ECO:0008006" key="2">
    <source>
        <dbReference type="Google" id="ProtNLM"/>
    </source>
</evidence>
<dbReference type="eggNOG" id="COG5619">
    <property type="taxonomic scope" value="Bacteria"/>
</dbReference>
<gene>
    <name evidence="1" type="ordered locus">Ddes_2230</name>
</gene>
<organism evidence="1">
    <name type="scientific">Desulfovibrio desulfuricans (strain ATCC 27774 / DSM 6949 / MB)</name>
    <dbReference type="NCBI Taxonomy" id="525146"/>
    <lineage>
        <taxon>Bacteria</taxon>
        <taxon>Pseudomonadati</taxon>
        <taxon>Thermodesulfobacteriota</taxon>
        <taxon>Desulfovibrionia</taxon>
        <taxon>Desulfovibrionales</taxon>
        <taxon>Desulfovibrionaceae</taxon>
        <taxon>Desulfovibrio</taxon>
    </lineage>
</organism>
<reference evidence="1" key="1">
    <citation type="submission" date="2009-01" db="EMBL/GenBank/DDBJ databases">
        <title>Complete sequence of Desulfovibrio desulfuricans subsp. desulfuricans str. ATCC 27774.</title>
        <authorList>
            <consortium name="US DOE Joint Genome Institute"/>
            <person name="Lucas S."/>
            <person name="Copeland A."/>
            <person name="Lapidus A."/>
            <person name="Glavina del Rio T."/>
            <person name="Tice H."/>
            <person name="Bruce D."/>
            <person name="Goodwin L."/>
            <person name="Pitluck S."/>
            <person name="Sims D."/>
            <person name="Lu M."/>
            <person name="Kiss H."/>
            <person name="Meineke L."/>
            <person name="Brettin T."/>
            <person name="Detter J.C."/>
            <person name="Han C."/>
            <person name="Larimer F."/>
            <person name="Land M."/>
            <person name="Hauser L."/>
            <person name="Kyrpides N."/>
            <person name="Ovchinnikova G."/>
            <person name="Hazen T.C."/>
        </authorList>
    </citation>
    <scope>NUCLEOTIDE SEQUENCE [LARGE SCALE GENOMIC DNA]</scope>
    <source>
        <strain evidence="1">ATCC 27774</strain>
    </source>
</reference>
<protein>
    <recommendedName>
        <fullName evidence="2">DUF2290 domain-containing protein</fullName>
    </recommendedName>
</protein>
<dbReference type="STRING" id="525146.Ddes_2230"/>
<dbReference type="InterPro" id="IPR018742">
    <property type="entry name" value="DUF2290"/>
</dbReference>
<accession>B8J481</accession>